<dbReference type="Gene3D" id="3.40.50.300">
    <property type="entry name" value="P-loop containing nucleotide triphosphate hydrolases"/>
    <property type="match status" value="1"/>
</dbReference>
<evidence type="ECO:0000313" key="4">
    <source>
        <dbReference type="EMBL" id="MFC3226171.1"/>
    </source>
</evidence>
<keyword evidence="5" id="KW-1185">Reference proteome</keyword>
<proteinExistence type="inferred from homology"/>
<gene>
    <name evidence="4" type="ORF">ACFOGJ_02965</name>
</gene>
<comment type="caution">
    <text evidence="4">The sequence shown here is derived from an EMBL/GenBank/DDBJ whole genome shotgun (WGS) entry which is preliminary data.</text>
</comment>
<dbReference type="PANTHER" id="PTHR11783">
    <property type="entry name" value="SULFOTRANSFERASE SULT"/>
    <property type="match status" value="1"/>
</dbReference>
<sequence length="274" mass="31189">MAGIIWLASYPKSGNTWLRAFLHNLLRDPAKPMDINQLTQFTHGDTLRHWFDRAAGESIEGWSEERIAQLRPEVHRLISESWPDSVFVKTHNALAQHNGVPLITMEYTTAAIYVVRDPRDVAISMTHHFGLTLDQAITMMGNEAAATAMTDLNVQQFYGTWSEHVESWTDQAGQSLHVVRYEDMHSRPRAAFGGVVQFLGLPPDRKRLDKAIRFASFKVLQGQERKEGFREKSVHADAFFRSGQVGQWRRIMTPEQAAAIETAHGTVMRRFGYL</sequence>
<feature type="domain" description="Sulfotransferase" evidence="3">
    <location>
        <begin position="5"/>
        <end position="271"/>
    </location>
</feature>
<dbReference type="SUPFAM" id="SSF52540">
    <property type="entry name" value="P-loop containing nucleoside triphosphate hydrolases"/>
    <property type="match status" value="1"/>
</dbReference>
<protein>
    <submittedName>
        <fullName evidence="4">Sulfotransferase domain-containing protein</fullName>
    </submittedName>
</protein>
<dbReference type="Proteomes" id="UP001595528">
    <property type="component" value="Unassembled WGS sequence"/>
</dbReference>
<organism evidence="4 5">
    <name type="scientific">Marinibaculum pumilum</name>
    <dbReference type="NCBI Taxonomy" id="1766165"/>
    <lineage>
        <taxon>Bacteria</taxon>
        <taxon>Pseudomonadati</taxon>
        <taxon>Pseudomonadota</taxon>
        <taxon>Alphaproteobacteria</taxon>
        <taxon>Rhodospirillales</taxon>
        <taxon>Rhodospirillaceae</taxon>
        <taxon>Marinibaculum</taxon>
    </lineage>
</organism>
<evidence type="ECO:0000259" key="3">
    <source>
        <dbReference type="Pfam" id="PF00685"/>
    </source>
</evidence>
<dbReference type="InterPro" id="IPR000863">
    <property type="entry name" value="Sulfotransferase_dom"/>
</dbReference>
<name>A0ABV7KUX6_9PROT</name>
<dbReference type="InterPro" id="IPR027417">
    <property type="entry name" value="P-loop_NTPase"/>
</dbReference>
<reference evidence="5" key="1">
    <citation type="journal article" date="2019" name="Int. J. Syst. Evol. Microbiol.">
        <title>The Global Catalogue of Microorganisms (GCM) 10K type strain sequencing project: providing services to taxonomists for standard genome sequencing and annotation.</title>
        <authorList>
            <consortium name="The Broad Institute Genomics Platform"/>
            <consortium name="The Broad Institute Genome Sequencing Center for Infectious Disease"/>
            <person name="Wu L."/>
            <person name="Ma J."/>
        </authorList>
    </citation>
    <scope>NUCLEOTIDE SEQUENCE [LARGE SCALE GENOMIC DNA]</scope>
    <source>
        <strain evidence="5">KCTC 42964</strain>
    </source>
</reference>
<accession>A0ABV7KUX6</accession>
<dbReference type="EMBL" id="JBHRTR010000007">
    <property type="protein sequence ID" value="MFC3226171.1"/>
    <property type="molecule type" value="Genomic_DNA"/>
</dbReference>
<dbReference type="RefSeq" id="WP_379898004.1">
    <property type="nucleotide sequence ID" value="NZ_JBHRTR010000007.1"/>
</dbReference>
<evidence type="ECO:0000313" key="5">
    <source>
        <dbReference type="Proteomes" id="UP001595528"/>
    </source>
</evidence>
<evidence type="ECO:0000256" key="2">
    <source>
        <dbReference type="ARBA" id="ARBA00022679"/>
    </source>
</evidence>
<keyword evidence="2" id="KW-0808">Transferase</keyword>
<comment type="similarity">
    <text evidence="1">Belongs to the sulfotransferase 1 family.</text>
</comment>
<evidence type="ECO:0000256" key="1">
    <source>
        <dbReference type="ARBA" id="ARBA00005771"/>
    </source>
</evidence>
<dbReference type="Pfam" id="PF00685">
    <property type="entry name" value="Sulfotransfer_1"/>
    <property type="match status" value="1"/>
</dbReference>